<protein>
    <submittedName>
        <fullName evidence="1">Uncharacterized protein</fullName>
    </submittedName>
</protein>
<comment type="caution">
    <text evidence="1">The sequence shown here is derived from an EMBL/GenBank/DDBJ whole genome shotgun (WGS) entry which is preliminary data.</text>
</comment>
<dbReference type="AlphaFoldDB" id="A0AAW2FKW2"/>
<keyword evidence="2" id="KW-1185">Reference proteome</keyword>
<organism evidence="1 2">
    <name type="scientific">Cardiocondyla obscurior</name>
    <dbReference type="NCBI Taxonomy" id="286306"/>
    <lineage>
        <taxon>Eukaryota</taxon>
        <taxon>Metazoa</taxon>
        <taxon>Ecdysozoa</taxon>
        <taxon>Arthropoda</taxon>
        <taxon>Hexapoda</taxon>
        <taxon>Insecta</taxon>
        <taxon>Pterygota</taxon>
        <taxon>Neoptera</taxon>
        <taxon>Endopterygota</taxon>
        <taxon>Hymenoptera</taxon>
        <taxon>Apocrita</taxon>
        <taxon>Aculeata</taxon>
        <taxon>Formicoidea</taxon>
        <taxon>Formicidae</taxon>
        <taxon>Myrmicinae</taxon>
        <taxon>Cardiocondyla</taxon>
    </lineage>
</organism>
<accession>A0AAW2FKW2</accession>
<reference evidence="1 2" key="1">
    <citation type="submission" date="2023-03" db="EMBL/GenBank/DDBJ databases">
        <title>High recombination rates correlate with genetic variation in Cardiocondyla obscurior ants.</title>
        <authorList>
            <person name="Errbii M."/>
        </authorList>
    </citation>
    <scope>NUCLEOTIDE SEQUENCE [LARGE SCALE GENOMIC DNA]</scope>
    <source>
        <strain evidence="1">Alpha-2009</strain>
        <tissue evidence="1">Whole body</tissue>
    </source>
</reference>
<evidence type="ECO:0000313" key="2">
    <source>
        <dbReference type="Proteomes" id="UP001430953"/>
    </source>
</evidence>
<gene>
    <name evidence="1" type="ORF">PUN28_010682</name>
</gene>
<proteinExistence type="predicted"/>
<sequence>MAIRLPKKLVFFSENIFLFYKVNCATELTFNERRYYRETESAAPMVDVERGSLRVSLARRRGRENRGITSCAFAGNGERETCSKNAGRACFRKTLLERCLLPTARIDPSRL</sequence>
<dbReference type="EMBL" id="JADYXP020000010">
    <property type="protein sequence ID" value="KAL0115319.1"/>
    <property type="molecule type" value="Genomic_DNA"/>
</dbReference>
<dbReference type="Proteomes" id="UP001430953">
    <property type="component" value="Unassembled WGS sequence"/>
</dbReference>
<name>A0AAW2FKW2_9HYME</name>
<evidence type="ECO:0000313" key="1">
    <source>
        <dbReference type="EMBL" id="KAL0115319.1"/>
    </source>
</evidence>